<dbReference type="GO" id="GO:0016020">
    <property type="term" value="C:membrane"/>
    <property type="evidence" value="ECO:0007669"/>
    <property type="project" value="UniProtKB-SubCell"/>
</dbReference>
<dbReference type="Gene3D" id="1.20.1740.10">
    <property type="entry name" value="Amino acid/polyamine transporter I"/>
    <property type="match status" value="1"/>
</dbReference>
<dbReference type="KEGG" id="clus:A9F13_01g07777"/>
<feature type="compositionally biased region" description="Basic and acidic residues" evidence="6">
    <location>
        <begin position="1"/>
        <end position="18"/>
    </location>
</feature>
<keyword evidence="4 7" id="KW-1133">Transmembrane helix</keyword>
<feature type="transmembrane region" description="Helical" evidence="7">
    <location>
        <begin position="271"/>
        <end position="295"/>
    </location>
</feature>
<feature type="transmembrane region" description="Helical" evidence="7">
    <location>
        <begin position="377"/>
        <end position="395"/>
    </location>
</feature>
<dbReference type="PANTHER" id="PTHR43341:SF17">
    <property type="entry name" value="GENERAL AMINO ACID PERMEASE AGP1-RELATED"/>
    <property type="match status" value="1"/>
</dbReference>
<evidence type="ECO:0000259" key="8">
    <source>
        <dbReference type="Pfam" id="PF00324"/>
    </source>
</evidence>
<sequence length="557" mass="61922">MSEKDNESSEFKEIHELRPAGNHANKPFGRHWSALRDSFREGSDRRVKQLRMSHMAVIALSSGLGTGLLVGSASKLRMGGPLSVLIAYAVVGIMCICTMCSVGELAVAYTESEAGFTEWYRRFIDDSVAFALGWNYYLSWVTAISLELVTAAMTIKFWNTSINSDVFVAIFFVAICAINAFGVRGYGDAEFVMNSIKLAMLTGFFIMGLCVDLGASSSGYIGGKYWRDPGAFTSFKGLVKAFATASFSMGGTEFLALSVSELRRPRAALVMAIRLVFLRVVFFYVGTLLIVSLLVPYDSPRLMGSGQSATSASPYVLAADIHGVKVVPHIVNAVILNSVLSVATAAMYSSSRLLRSLAQQGLAPKWLDYVDRHGRPLRAWVISILAAAFAFIASYGHQDVVFNWLLSIAALSVVFVWPSLCICHLRWRATLRHHNVPLSSLGFVSYTGIWGSWYSIIVNILILAGQFWVALFPAGKADVSNFFQNYACVPFTLVCYVGHKTYTRSWKKFYLRVEEIDIFTGQTVYDKELLALEKQEKEKSRRESSWWKRPALWLFDQ</sequence>
<feature type="transmembrane region" description="Helical" evidence="7">
    <location>
        <begin position="241"/>
        <end position="259"/>
    </location>
</feature>
<feature type="transmembrane region" description="Helical" evidence="7">
    <location>
        <begin position="128"/>
        <end position="146"/>
    </location>
</feature>
<dbReference type="PANTHER" id="PTHR43341">
    <property type="entry name" value="AMINO ACID PERMEASE"/>
    <property type="match status" value="1"/>
</dbReference>
<evidence type="ECO:0000256" key="6">
    <source>
        <dbReference type="SAM" id="MobiDB-lite"/>
    </source>
</evidence>
<evidence type="ECO:0000256" key="2">
    <source>
        <dbReference type="ARBA" id="ARBA00006983"/>
    </source>
</evidence>
<evidence type="ECO:0000256" key="1">
    <source>
        <dbReference type="ARBA" id="ARBA00004141"/>
    </source>
</evidence>
<keyword evidence="3 7" id="KW-0812">Transmembrane</keyword>
<feature type="transmembrane region" description="Helical" evidence="7">
    <location>
        <begin position="483"/>
        <end position="502"/>
    </location>
</feature>
<dbReference type="AlphaFoldDB" id="A0AA91Q550"/>
<comment type="caution">
    <text evidence="9">The sequence shown here is derived from an EMBL/GenBank/DDBJ whole genome shotgun (WGS) entry which is preliminary data.</text>
</comment>
<feature type="transmembrane region" description="Helical" evidence="7">
    <location>
        <begin position="85"/>
        <end position="107"/>
    </location>
</feature>
<feature type="transmembrane region" description="Helical" evidence="7">
    <location>
        <begin position="443"/>
        <end position="471"/>
    </location>
</feature>
<keyword evidence="5 7" id="KW-0472">Membrane</keyword>
<feature type="transmembrane region" description="Helical" evidence="7">
    <location>
        <begin position="401"/>
        <end position="422"/>
    </location>
</feature>
<dbReference type="Pfam" id="PF00324">
    <property type="entry name" value="AA_permease"/>
    <property type="match status" value="1"/>
</dbReference>
<dbReference type="EMBL" id="LYUB02000001">
    <property type="protein sequence ID" value="OVF11287.1"/>
    <property type="molecule type" value="Genomic_DNA"/>
</dbReference>
<comment type="subcellular location">
    <subcellularLocation>
        <location evidence="1">Membrane</location>
        <topology evidence="1">Multi-pass membrane protein</topology>
    </subcellularLocation>
</comment>
<reference evidence="9 10" key="1">
    <citation type="submission" date="2017-04" db="EMBL/GenBank/DDBJ databases">
        <title>Draft genome of the yeast Clavispora lusitaniae type strain CBS 6936.</title>
        <authorList>
            <person name="Durrens P."/>
            <person name="Klopp C."/>
            <person name="Biteau N."/>
            <person name="Fitton-Ouhabi V."/>
            <person name="Dementhon K."/>
            <person name="Accoceberry I."/>
            <person name="Sherman D.J."/>
            <person name="Noel T."/>
        </authorList>
    </citation>
    <scope>NUCLEOTIDE SEQUENCE [LARGE SCALE GENOMIC DNA]</scope>
    <source>
        <strain evidence="9 10">CBS 6936</strain>
    </source>
</reference>
<evidence type="ECO:0000256" key="4">
    <source>
        <dbReference type="ARBA" id="ARBA00022989"/>
    </source>
</evidence>
<protein>
    <submittedName>
        <fullName evidence="9">Amino acid permease</fullName>
    </submittedName>
</protein>
<evidence type="ECO:0000256" key="3">
    <source>
        <dbReference type="ARBA" id="ARBA00022692"/>
    </source>
</evidence>
<gene>
    <name evidence="9" type="ORF">A9F13_01g07777</name>
</gene>
<organism evidence="9 10">
    <name type="scientific">Clavispora lusitaniae</name>
    <name type="common">Candida lusitaniae</name>
    <dbReference type="NCBI Taxonomy" id="36911"/>
    <lineage>
        <taxon>Eukaryota</taxon>
        <taxon>Fungi</taxon>
        <taxon>Dikarya</taxon>
        <taxon>Ascomycota</taxon>
        <taxon>Saccharomycotina</taxon>
        <taxon>Pichiomycetes</taxon>
        <taxon>Metschnikowiaceae</taxon>
        <taxon>Clavispora</taxon>
    </lineage>
</organism>
<proteinExistence type="inferred from homology"/>
<feature type="transmembrane region" description="Helical" evidence="7">
    <location>
        <begin position="330"/>
        <end position="348"/>
    </location>
</feature>
<feature type="transmembrane region" description="Helical" evidence="7">
    <location>
        <begin position="198"/>
        <end position="221"/>
    </location>
</feature>
<evidence type="ECO:0000256" key="5">
    <source>
        <dbReference type="ARBA" id="ARBA00023136"/>
    </source>
</evidence>
<name>A0AA91Q550_CLALS</name>
<evidence type="ECO:0000313" key="10">
    <source>
        <dbReference type="Proteomes" id="UP000195602"/>
    </source>
</evidence>
<accession>A0AA91Q550</accession>
<dbReference type="GO" id="GO:0015171">
    <property type="term" value="F:amino acid transmembrane transporter activity"/>
    <property type="evidence" value="ECO:0007669"/>
    <property type="project" value="TreeGrafter"/>
</dbReference>
<dbReference type="InterPro" id="IPR050524">
    <property type="entry name" value="APC_YAT"/>
</dbReference>
<evidence type="ECO:0000256" key="7">
    <source>
        <dbReference type="SAM" id="Phobius"/>
    </source>
</evidence>
<feature type="transmembrane region" description="Helical" evidence="7">
    <location>
        <begin position="166"/>
        <end position="186"/>
    </location>
</feature>
<dbReference type="Proteomes" id="UP000195602">
    <property type="component" value="Unassembled WGS sequence"/>
</dbReference>
<evidence type="ECO:0000313" key="9">
    <source>
        <dbReference type="EMBL" id="OVF11287.1"/>
    </source>
</evidence>
<dbReference type="InterPro" id="IPR004841">
    <property type="entry name" value="AA-permease/SLC12A_dom"/>
</dbReference>
<feature type="region of interest" description="Disordered" evidence="6">
    <location>
        <begin position="1"/>
        <end position="29"/>
    </location>
</feature>
<comment type="similarity">
    <text evidence="2">Belongs to the amino acid-polyamine-organocation (APC) superfamily. YAT (TC 2.A.3.10) family.</text>
</comment>
<feature type="transmembrane region" description="Helical" evidence="7">
    <location>
        <begin position="55"/>
        <end position="73"/>
    </location>
</feature>
<feature type="domain" description="Amino acid permease/ SLC12A" evidence="8">
    <location>
        <begin position="54"/>
        <end position="510"/>
    </location>
</feature>
<dbReference type="PIRSF" id="PIRSF006060">
    <property type="entry name" value="AA_transporter"/>
    <property type="match status" value="1"/>
</dbReference>